<feature type="compositionally biased region" description="Polar residues" evidence="2">
    <location>
        <begin position="364"/>
        <end position="376"/>
    </location>
</feature>
<dbReference type="Pfam" id="PF01424">
    <property type="entry name" value="R3H"/>
    <property type="match status" value="1"/>
</dbReference>
<accession>A0A179F8Z5</accession>
<feature type="region of interest" description="Disordered" evidence="2">
    <location>
        <begin position="329"/>
        <end position="392"/>
    </location>
</feature>
<feature type="region of interest" description="Disordered" evidence="2">
    <location>
        <begin position="525"/>
        <end position="617"/>
    </location>
</feature>
<dbReference type="PROSITE" id="PS51673">
    <property type="entry name" value="SUZ"/>
    <property type="match status" value="1"/>
</dbReference>
<feature type="region of interest" description="Disordered" evidence="2">
    <location>
        <begin position="46"/>
        <end position="65"/>
    </location>
</feature>
<dbReference type="InterPro" id="IPR036867">
    <property type="entry name" value="R3H_dom_sf"/>
</dbReference>
<dbReference type="OrthoDB" id="278430at2759"/>
<dbReference type="PROSITE" id="PS51061">
    <property type="entry name" value="R3H"/>
    <property type="match status" value="1"/>
</dbReference>
<name>A0A179F8Z5_METCM</name>
<dbReference type="PANTHER" id="PTHR15672:SF8">
    <property type="entry name" value="PROTEIN ENCORE"/>
    <property type="match status" value="1"/>
</dbReference>
<evidence type="ECO:0000313" key="5">
    <source>
        <dbReference type="EMBL" id="OAQ61985.1"/>
    </source>
</evidence>
<dbReference type="AlphaFoldDB" id="A0A179F8Z5"/>
<feature type="compositionally biased region" description="Basic and acidic residues" evidence="2">
    <location>
        <begin position="140"/>
        <end position="152"/>
    </location>
</feature>
<feature type="region of interest" description="Disordered" evidence="2">
    <location>
        <begin position="411"/>
        <end position="501"/>
    </location>
</feature>
<dbReference type="CDD" id="cd02642">
    <property type="entry name" value="R3H_encore_like"/>
    <property type="match status" value="1"/>
</dbReference>
<dbReference type="GeneID" id="28850191"/>
<dbReference type="Proteomes" id="UP000078397">
    <property type="component" value="Unassembled WGS sequence"/>
</dbReference>
<dbReference type="InterPro" id="IPR051937">
    <property type="entry name" value="R3H_domain_containing"/>
</dbReference>
<feature type="compositionally biased region" description="Polar residues" evidence="2">
    <location>
        <begin position="467"/>
        <end position="480"/>
    </location>
</feature>
<feature type="compositionally biased region" description="Basic and acidic residues" evidence="2">
    <location>
        <begin position="447"/>
        <end position="459"/>
    </location>
</feature>
<evidence type="ECO:0000256" key="1">
    <source>
        <dbReference type="ARBA" id="ARBA00022553"/>
    </source>
</evidence>
<feature type="domain" description="R3H" evidence="3">
    <location>
        <begin position="260"/>
        <end position="323"/>
    </location>
</feature>
<evidence type="ECO:0000259" key="4">
    <source>
        <dbReference type="PROSITE" id="PS51673"/>
    </source>
</evidence>
<evidence type="ECO:0000256" key="2">
    <source>
        <dbReference type="SAM" id="MobiDB-lite"/>
    </source>
</evidence>
<keyword evidence="6" id="KW-1185">Reference proteome</keyword>
<gene>
    <name evidence="5" type="ORF">VFPPC_07319</name>
</gene>
<reference evidence="5 6" key="1">
    <citation type="journal article" date="2016" name="PLoS Pathog.">
        <title>Biosynthesis of antibiotic leucinostatins in bio-control fungus Purpureocillium lilacinum and their inhibition on phytophthora revealed by genome mining.</title>
        <authorList>
            <person name="Wang G."/>
            <person name="Liu Z."/>
            <person name="Lin R."/>
            <person name="Li E."/>
            <person name="Mao Z."/>
            <person name="Ling J."/>
            <person name="Yang Y."/>
            <person name="Yin W.B."/>
            <person name="Xie B."/>
        </authorList>
    </citation>
    <scope>NUCLEOTIDE SEQUENCE [LARGE SCALE GENOMIC DNA]</scope>
    <source>
        <strain evidence="5">170</strain>
    </source>
</reference>
<keyword evidence="1" id="KW-0597">Phosphoprotein</keyword>
<dbReference type="InterPro" id="IPR001374">
    <property type="entry name" value="R3H_dom"/>
</dbReference>
<comment type="caution">
    <text evidence="5">The sequence shown here is derived from an EMBL/GenBank/DDBJ whole genome shotgun (WGS) entry which is preliminary data.</text>
</comment>
<organism evidence="5 6">
    <name type="scientific">Pochonia chlamydosporia 170</name>
    <dbReference type="NCBI Taxonomy" id="1380566"/>
    <lineage>
        <taxon>Eukaryota</taxon>
        <taxon>Fungi</taxon>
        <taxon>Dikarya</taxon>
        <taxon>Ascomycota</taxon>
        <taxon>Pezizomycotina</taxon>
        <taxon>Sordariomycetes</taxon>
        <taxon>Hypocreomycetidae</taxon>
        <taxon>Hypocreales</taxon>
        <taxon>Clavicipitaceae</taxon>
        <taxon>Pochonia</taxon>
    </lineage>
</organism>
<feature type="region of interest" description="Disordered" evidence="2">
    <location>
        <begin position="92"/>
        <end position="158"/>
    </location>
</feature>
<dbReference type="EMBL" id="LSBJ02000007">
    <property type="protein sequence ID" value="OAQ61985.1"/>
    <property type="molecule type" value="Genomic_DNA"/>
</dbReference>
<evidence type="ECO:0000313" key="6">
    <source>
        <dbReference type="Proteomes" id="UP000078397"/>
    </source>
</evidence>
<sequence>MATAQVSPDLPKPSFAKVAASVTKEPASAATAAKNDLNIPITAVIADGSSNHESKRAAASKSNGAAAITSSLNDLSISSKVPSLVVDGRGSMLEAERQRSQPGKESGSDDSQKCDSSSELGTKPPSLDGKSITSGTTFALDEKESLRPDDSASVKAAAEDDDTFSIRGSLVAGSRMSSDVAVRTKGMLAGDLAERRAAHAAMGVPPHGILTPQSASSERGQPLAAAVPLSAEGSSDALNVIYRQAPDEKLLDALASPRDRYFLLRLEKDVIDFVQDSKEPYMDLPPSNSFCRMLTHKLADYYHMTHSYEPHIGSVRIFRTPFCRVPPSLANMAPPSNPSTSSTPPPAVFPRRIMRRGQDGDGVASSNASKPTSESGSEIKDGNRLAGNPKLSREEREELYKLARERIFGNSEESIPENEGEIGMSRTSSISASNKAANTKRAKSGKQRRDDSDSFDSRHQYTAYWGPQQQTWVPQSQGQYIPSAPGQFAPQPQTSYPTQAPPAYNPQAAGYANMPVMAPNPPTYPGYGMPPQYPPQPPQQQRFPSGGSPMTTYGTPVGPGAAPPQQVWAQPGYNQPSFSPRAPAPAPGPPQVGIPYAYGQLPANANPNDPKSQHPIPGSYNRNHAFNPKTQSFVPGGNGMPVVPPPQPPFTAPGSHHGSPQIGTPPHLAYGAYPPSVPQPFGGGYVMARQGSSSSMPGYHTVPHVPSPHMQQPQLPSMPAMPHVPPPQQHLPQASPAHIPGRPPVHVPQGSGQIFTHLPTYGNPASLPQKPATGI</sequence>
<dbReference type="GO" id="GO:0003676">
    <property type="term" value="F:nucleic acid binding"/>
    <property type="evidence" value="ECO:0007669"/>
    <property type="project" value="UniProtKB-UniRule"/>
</dbReference>
<dbReference type="Gene3D" id="3.30.1370.50">
    <property type="entry name" value="R3H-like domain"/>
    <property type="match status" value="1"/>
</dbReference>
<dbReference type="STRING" id="1380566.A0A179F8Z5"/>
<dbReference type="KEGG" id="pchm:VFPPC_07319"/>
<proteinExistence type="predicted"/>
<protein>
    <submittedName>
        <fullName evidence="5">R3H domain-containing protein</fullName>
    </submittedName>
</protein>
<dbReference type="Pfam" id="PF12752">
    <property type="entry name" value="SUZ"/>
    <property type="match status" value="1"/>
</dbReference>
<dbReference type="PANTHER" id="PTHR15672">
    <property type="entry name" value="CAMP-REGULATED PHOSPHOPROTEIN 21 RELATED R3H DOMAIN CONTAINING PROTEIN"/>
    <property type="match status" value="1"/>
</dbReference>
<feature type="domain" description="SUZ" evidence="4">
    <location>
        <begin position="324"/>
        <end position="412"/>
    </location>
</feature>
<dbReference type="GO" id="GO:0006012">
    <property type="term" value="P:galactose metabolic process"/>
    <property type="evidence" value="ECO:0007669"/>
    <property type="project" value="TreeGrafter"/>
</dbReference>
<dbReference type="RefSeq" id="XP_018139689.1">
    <property type="nucleotide sequence ID" value="XM_018286197.1"/>
</dbReference>
<evidence type="ECO:0000259" key="3">
    <source>
        <dbReference type="PROSITE" id="PS51061"/>
    </source>
</evidence>
<feature type="compositionally biased region" description="Low complexity" evidence="2">
    <location>
        <begin position="539"/>
        <end position="549"/>
    </location>
</feature>
<feature type="compositionally biased region" description="Pro residues" evidence="2">
    <location>
        <begin position="582"/>
        <end position="592"/>
    </location>
</feature>
<dbReference type="InterPro" id="IPR024771">
    <property type="entry name" value="SUZ"/>
</dbReference>
<feature type="compositionally biased region" description="Polar residues" evidence="2">
    <location>
        <begin position="425"/>
        <end position="437"/>
    </location>
</feature>
<dbReference type="SUPFAM" id="SSF82708">
    <property type="entry name" value="R3H domain"/>
    <property type="match status" value="1"/>
</dbReference>